<keyword evidence="2" id="KW-1185">Reference proteome</keyword>
<sequence length="189" mass="20783">MFLIMMLGLTLTSCSAPEKMGSKHNEINSQPVAVGQQNPNRQAGSWTMVHYIMAFEGKNLDKAMAGLLSAGESSVGKKDFGGPLCLLKKTSSKDNLFTRIKEGVNFGPEWKIIRMSIKNNIVDFYATMEDPQAGRAEMTITGILTDKSTDLVIITDSYQPAPGKGHIHTVMKQENSRIGECIADQDVWQ</sequence>
<accession>A0A1L3JA67</accession>
<dbReference type="EMBL" id="CP018154">
    <property type="protein sequence ID" value="APG62009.1"/>
    <property type="molecule type" value="Genomic_DNA"/>
</dbReference>
<gene>
    <name evidence="1" type="ORF">LPB140_03345</name>
</gene>
<reference evidence="1 2" key="1">
    <citation type="submission" date="2016-11" db="EMBL/GenBank/DDBJ databases">
        <title>Sphingorhabdus sp. LPB0140, isolated from marine environment.</title>
        <authorList>
            <person name="Kim E."/>
            <person name="Yi H."/>
        </authorList>
    </citation>
    <scope>NUCLEOTIDE SEQUENCE [LARGE SCALE GENOMIC DNA]</scope>
    <source>
        <strain evidence="1 2">LPB0140</strain>
    </source>
</reference>
<organism evidence="1 2">
    <name type="scientific">Sphingorhabdus lutea</name>
    <dbReference type="NCBI Taxonomy" id="1913578"/>
    <lineage>
        <taxon>Bacteria</taxon>
        <taxon>Pseudomonadati</taxon>
        <taxon>Pseudomonadota</taxon>
        <taxon>Alphaproteobacteria</taxon>
        <taxon>Sphingomonadales</taxon>
        <taxon>Sphingomonadaceae</taxon>
        <taxon>Sphingorhabdus</taxon>
    </lineage>
</organism>
<proteinExistence type="predicted"/>
<dbReference type="Proteomes" id="UP000242561">
    <property type="component" value="Chromosome"/>
</dbReference>
<name>A0A1L3JA67_9SPHN</name>
<protein>
    <submittedName>
        <fullName evidence="1">Uncharacterized protein</fullName>
    </submittedName>
</protein>
<evidence type="ECO:0000313" key="2">
    <source>
        <dbReference type="Proteomes" id="UP000242561"/>
    </source>
</evidence>
<dbReference type="KEGG" id="sphl:LPB140_03345"/>
<evidence type="ECO:0000313" key="1">
    <source>
        <dbReference type="EMBL" id="APG62009.1"/>
    </source>
</evidence>
<dbReference type="AlphaFoldDB" id="A0A1L3JA67"/>